<evidence type="ECO:0000256" key="2">
    <source>
        <dbReference type="SAM" id="Phobius"/>
    </source>
</evidence>
<keyword evidence="2" id="KW-1133">Transmembrane helix</keyword>
<proteinExistence type="predicted"/>
<name>A0A5N6YZW7_9EURO</name>
<gene>
    <name evidence="3" type="ORF">BDV28DRAFT_159185</name>
</gene>
<keyword evidence="2" id="KW-0472">Membrane</keyword>
<protein>
    <submittedName>
        <fullName evidence="3">Uncharacterized protein</fullName>
    </submittedName>
</protein>
<dbReference type="AlphaFoldDB" id="A0A5N6YZW7"/>
<feature type="region of interest" description="Disordered" evidence="1">
    <location>
        <begin position="1"/>
        <end position="32"/>
    </location>
</feature>
<dbReference type="OrthoDB" id="4506723at2759"/>
<evidence type="ECO:0000313" key="4">
    <source>
        <dbReference type="Proteomes" id="UP000327118"/>
    </source>
</evidence>
<feature type="compositionally biased region" description="Low complexity" evidence="1">
    <location>
        <begin position="170"/>
        <end position="188"/>
    </location>
</feature>
<keyword evidence="2" id="KW-0812">Transmembrane</keyword>
<feature type="region of interest" description="Disordered" evidence="1">
    <location>
        <begin position="167"/>
        <end position="188"/>
    </location>
</feature>
<dbReference type="EMBL" id="ML739196">
    <property type="protein sequence ID" value="KAE8350942.1"/>
    <property type="molecule type" value="Genomic_DNA"/>
</dbReference>
<keyword evidence="4" id="KW-1185">Reference proteome</keyword>
<organism evidence="3 4">
    <name type="scientific">Aspergillus coremiiformis</name>
    <dbReference type="NCBI Taxonomy" id="138285"/>
    <lineage>
        <taxon>Eukaryota</taxon>
        <taxon>Fungi</taxon>
        <taxon>Dikarya</taxon>
        <taxon>Ascomycota</taxon>
        <taxon>Pezizomycotina</taxon>
        <taxon>Eurotiomycetes</taxon>
        <taxon>Eurotiomycetidae</taxon>
        <taxon>Eurotiales</taxon>
        <taxon>Aspergillaceae</taxon>
        <taxon>Aspergillus</taxon>
        <taxon>Aspergillus subgen. Circumdati</taxon>
    </lineage>
</organism>
<dbReference type="Proteomes" id="UP000327118">
    <property type="component" value="Unassembled WGS sequence"/>
</dbReference>
<feature type="transmembrane region" description="Helical" evidence="2">
    <location>
        <begin position="82"/>
        <end position="103"/>
    </location>
</feature>
<reference evidence="4" key="1">
    <citation type="submission" date="2019-04" db="EMBL/GenBank/DDBJ databases">
        <title>Friends and foes A comparative genomics studyof 23 Aspergillus species from section Flavi.</title>
        <authorList>
            <consortium name="DOE Joint Genome Institute"/>
            <person name="Kjaerbolling I."/>
            <person name="Vesth T."/>
            <person name="Frisvad J.C."/>
            <person name="Nybo J.L."/>
            <person name="Theobald S."/>
            <person name="Kildgaard S."/>
            <person name="Isbrandt T."/>
            <person name="Kuo A."/>
            <person name="Sato A."/>
            <person name="Lyhne E.K."/>
            <person name="Kogle M.E."/>
            <person name="Wiebenga A."/>
            <person name="Kun R.S."/>
            <person name="Lubbers R.J."/>
            <person name="Makela M.R."/>
            <person name="Barry K."/>
            <person name="Chovatia M."/>
            <person name="Clum A."/>
            <person name="Daum C."/>
            <person name="Haridas S."/>
            <person name="He G."/>
            <person name="LaButti K."/>
            <person name="Lipzen A."/>
            <person name="Mondo S."/>
            <person name="Riley R."/>
            <person name="Salamov A."/>
            <person name="Simmons B.A."/>
            <person name="Magnuson J.K."/>
            <person name="Henrissat B."/>
            <person name="Mortensen U.H."/>
            <person name="Larsen T.O."/>
            <person name="Devries R.P."/>
            <person name="Grigoriev I.V."/>
            <person name="Machida M."/>
            <person name="Baker S.E."/>
            <person name="Andersen M.R."/>
        </authorList>
    </citation>
    <scope>NUCLEOTIDE SEQUENCE [LARGE SCALE GENOMIC DNA]</scope>
    <source>
        <strain evidence="4">CBS 553.77</strain>
    </source>
</reference>
<dbReference type="Pfam" id="PF16015">
    <property type="entry name" value="Promethin"/>
    <property type="match status" value="1"/>
</dbReference>
<accession>A0A5N6YZW7</accession>
<sequence>MAEKSSTLPQFKPDGFTSETTPILTPPPEDQKKPFAAETYATNPDDALQDLKIYFESAFSRALLRTETSLSDSLDFFQAHPMIATFFLAQIACSCIPVGLFVLGAVISALVAVALFSCVALLLLVPVLVGTSILGGCLWGWGWVVVVGGRWVLGLVRDGDGDADGVESLDGNANEDANANGNGNGESH</sequence>
<evidence type="ECO:0000313" key="3">
    <source>
        <dbReference type="EMBL" id="KAE8350942.1"/>
    </source>
</evidence>
<feature type="transmembrane region" description="Helical" evidence="2">
    <location>
        <begin position="110"/>
        <end position="127"/>
    </location>
</feature>
<feature type="transmembrane region" description="Helical" evidence="2">
    <location>
        <begin position="133"/>
        <end position="153"/>
    </location>
</feature>
<evidence type="ECO:0000256" key="1">
    <source>
        <dbReference type="SAM" id="MobiDB-lite"/>
    </source>
</evidence>